<dbReference type="Proteomes" id="UP000789920">
    <property type="component" value="Unassembled WGS sequence"/>
</dbReference>
<organism evidence="1 2">
    <name type="scientific">Racocetra persica</name>
    <dbReference type="NCBI Taxonomy" id="160502"/>
    <lineage>
        <taxon>Eukaryota</taxon>
        <taxon>Fungi</taxon>
        <taxon>Fungi incertae sedis</taxon>
        <taxon>Mucoromycota</taxon>
        <taxon>Glomeromycotina</taxon>
        <taxon>Glomeromycetes</taxon>
        <taxon>Diversisporales</taxon>
        <taxon>Gigasporaceae</taxon>
        <taxon>Racocetra</taxon>
    </lineage>
</organism>
<keyword evidence="2" id="KW-1185">Reference proteome</keyword>
<reference evidence="1" key="1">
    <citation type="submission" date="2021-06" db="EMBL/GenBank/DDBJ databases">
        <authorList>
            <person name="Kallberg Y."/>
            <person name="Tangrot J."/>
            <person name="Rosling A."/>
        </authorList>
    </citation>
    <scope>NUCLEOTIDE SEQUENCE</scope>
    <source>
        <strain evidence="1">MA461A</strain>
    </source>
</reference>
<name>A0ACA9S3G2_9GLOM</name>
<proteinExistence type="predicted"/>
<accession>A0ACA9S3G2</accession>
<protein>
    <submittedName>
        <fullName evidence="1">35459_t:CDS:1</fullName>
    </submittedName>
</protein>
<comment type="caution">
    <text evidence="1">The sequence shown here is derived from an EMBL/GenBank/DDBJ whole genome shotgun (WGS) entry which is preliminary data.</text>
</comment>
<gene>
    <name evidence="1" type="ORF">RPERSI_LOCUS25319</name>
</gene>
<feature type="non-terminal residue" evidence="1">
    <location>
        <position position="165"/>
    </location>
</feature>
<evidence type="ECO:0000313" key="2">
    <source>
        <dbReference type="Proteomes" id="UP000789920"/>
    </source>
</evidence>
<sequence length="165" mass="19013">ILDHTPPTPQNVSIQYCDILSRLPFEDETFDFIYVRFMACELPDNKFEEIINELERVLKTGGYLEIMDIDAQGGNEGMLTQEFMSSGINPLITASLEPLFRSISHITSITTERQCYPIGNWDNPIGELALENLFMVLKQIKNHLAPYMRLTDDDYNMNLCKIKEE</sequence>
<dbReference type="EMBL" id="CAJVQC010083385">
    <property type="protein sequence ID" value="CAG8820260.1"/>
    <property type="molecule type" value="Genomic_DNA"/>
</dbReference>
<evidence type="ECO:0000313" key="1">
    <source>
        <dbReference type="EMBL" id="CAG8820260.1"/>
    </source>
</evidence>
<feature type="non-terminal residue" evidence="1">
    <location>
        <position position="1"/>
    </location>
</feature>